<feature type="domain" description="CzcB-like barrel-sandwich hybrid" evidence="2">
    <location>
        <begin position="422"/>
        <end position="538"/>
    </location>
</feature>
<dbReference type="PANTHER" id="PTHR30367:SF1">
    <property type="entry name" value="MULTIDRUG RESISTANCE PROTEIN MDTN"/>
    <property type="match status" value="1"/>
</dbReference>
<dbReference type="AlphaFoldDB" id="A0A5C6D412"/>
<evidence type="ECO:0000259" key="2">
    <source>
        <dbReference type="Pfam" id="PF25973"/>
    </source>
</evidence>
<dbReference type="SUPFAM" id="SSF55781">
    <property type="entry name" value="GAF domain-like"/>
    <property type="match status" value="1"/>
</dbReference>
<evidence type="ECO:0000313" key="4">
    <source>
        <dbReference type="Proteomes" id="UP000318437"/>
    </source>
</evidence>
<accession>A0A5C6D412</accession>
<sequence length="690" mass="77133">MDDEAIQRAKYEIQSLVQEVVQLSKSDIEPADFFSATMDKTVSALAAVGGVVWMLDEGGPLKLEYQVNLRETGLAESEEAQIQHGRLLTQVIAKGEPTIIPPYSGGDAENEEAAANPTEFLLILAPITSDRGVEGVMEVFQRTGGRPTTQRGYLRFLVQISDLAGEYVKNRRLLHFATKQTLWEQLEAFTTLVHKALDSRETAYTIANEGRRLIGCDRVTVVLRKGTKYQVSAISGQDTFDKRSNVVRLLRNLATTVSRTGEDLWFTGDTTDLAPQVEKAVNAYVDESHTKQLAVLPLRESDKDLEENTEENQDKRRENILGAIVIEQLVDSRPPEGMLQRIDVVRRHSVTSLGNAQEFEGLFLLPLWRTLGKTKVLLTARNLPKTLLAAIAIAGAIFALCTIPYDFTMVADGKLLPELRRNIFPGIDGEVIKVPVSHGEAVRKGDVLALMQSLELEAQFTELQGEIASNLEETITTDRQRQMLGDNPQKDPAEVEQLTGRLAQLEATRLSLEKQYELLEQKKERLTVTSPIDGKVVTFRVRELLENRPVSRGNRLMEIADPSSDWELEIYVPEAKMGHVIEYQQKLREKDPDAKLQVSFILATHSADHLTGTVEEIDTSAEVMGEEGNTVRIRVSFPQEDLKRLVDDPANQLKVGADAKAKIMCGKQPVGYVLLHDLFEFVQSRILFRL</sequence>
<gene>
    <name evidence="3" type="ORF">Pla144_11930</name>
</gene>
<reference evidence="3 4" key="1">
    <citation type="submission" date="2019-02" db="EMBL/GenBank/DDBJ databases">
        <title>Deep-cultivation of Planctomycetes and their phenomic and genomic characterization uncovers novel biology.</title>
        <authorList>
            <person name="Wiegand S."/>
            <person name="Jogler M."/>
            <person name="Boedeker C."/>
            <person name="Pinto D."/>
            <person name="Vollmers J."/>
            <person name="Rivas-Marin E."/>
            <person name="Kohn T."/>
            <person name="Peeters S.H."/>
            <person name="Heuer A."/>
            <person name="Rast P."/>
            <person name="Oberbeckmann S."/>
            <person name="Bunk B."/>
            <person name="Jeske O."/>
            <person name="Meyerdierks A."/>
            <person name="Storesund J.E."/>
            <person name="Kallscheuer N."/>
            <person name="Luecker S."/>
            <person name="Lage O.M."/>
            <person name="Pohl T."/>
            <person name="Merkel B.J."/>
            <person name="Hornburger P."/>
            <person name="Mueller R.-W."/>
            <person name="Bruemmer F."/>
            <person name="Labrenz M."/>
            <person name="Spormann A.M."/>
            <person name="Op Den Camp H."/>
            <person name="Overmann J."/>
            <person name="Amann R."/>
            <person name="Jetten M.S.M."/>
            <person name="Mascher T."/>
            <person name="Medema M.H."/>
            <person name="Devos D.P."/>
            <person name="Kaster A.-K."/>
            <person name="Ovreas L."/>
            <person name="Rohde M."/>
            <person name="Galperin M.Y."/>
            <person name="Jogler C."/>
        </authorList>
    </citation>
    <scope>NUCLEOTIDE SEQUENCE [LARGE SCALE GENOMIC DNA]</scope>
    <source>
        <strain evidence="3 4">Pla144</strain>
    </source>
</reference>
<protein>
    <submittedName>
        <fullName evidence="3">HlyD family secretion protein</fullName>
    </submittedName>
</protein>
<dbReference type="EMBL" id="SJPS01000001">
    <property type="protein sequence ID" value="TWU30407.1"/>
    <property type="molecule type" value="Genomic_DNA"/>
</dbReference>
<evidence type="ECO:0000313" key="3">
    <source>
        <dbReference type="EMBL" id="TWU30407.1"/>
    </source>
</evidence>
<name>A0A5C6D412_9BACT</name>
<dbReference type="Gene3D" id="2.40.50.100">
    <property type="match status" value="1"/>
</dbReference>
<evidence type="ECO:0000256" key="1">
    <source>
        <dbReference type="SAM" id="Coils"/>
    </source>
</evidence>
<organism evidence="3 4">
    <name type="scientific">Bythopirellula polymerisocia</name>
    <dbReference type="NCBI Taxonomy" id="2528003"/>
    <lineage>
        <taxon>Bacteria</taxon>
        <taxon>Pseudomonadati</taxon>
        <taxon>Planctomycetota</taxon>
        <taxon>Planctomycetia</taxon>
        <taxon>Pirellulales</taxon>
        <taxon>Lacipirellulaceae</taxon>
        <taxon>Bythopirellula</taxon>
    </lineage>
</organism>
<keyword evidence="1" id="KW-0175">Coiled coil</keyword>
<dbReference type="Gene3D" id="1.10.287.470">
    <property type="entry name" value="Helix hairpin bin"/>
    <property type="match status" value="1"/>
</dbReference>
<keyword evidence="4" id="KW-1185">Reference proteome</keyword>
<comment type="caution">
    <text evidence="3">The sequence shown here is derived from an EMBL/GenBank/DDBJ whole genome shotgun (WGS) entry which is preliminary data.</text>
</comment>
<dbReference type="SUPFAM" id="SSF111369">
    <property type="entry name" value="HlyD-like secretion proteins"/>
    <property type="match status" value="1"/>
</dbReference>
<dbReference type="Gene3D" id="3.30.450.40">
    <property type="match status" value="2"/>
</dbReference>
<dbReference type="Proteomes" id="UP000318437">
    <property type="component" value="Unassembled WGS sequence"/>
</dbReference>
<feature type="coiled-coil region" evidence="1">
    <location>
        <begin position="495"/>
        <end position="529"/>
    </location>
</feature>
<proteinExistence type="predicted"/>
<dbReference type="InterPro" id="IPR058647">
    <property type="entry name" value="BSH_CzcB-like"/>
</dbReference>
<dbReference type="Pfam" id="PF25973">
    <property type="entry name" value="BSH_CzcB"/>
    <property type="match status" value="1"/>
</dbReference>
<dbReference type="Gene3D" id="2.40.30.170">
    <property type="match status" value="1"/>
</dbReference>
<dbReference type="PANTHER" id="PTHR30367">
    <property type="entry name" value="P-HYDROXYBENZOIC ACID EFFLUX PUMP SUBUNIT AAEA-RELATED"/>
    <property type="match status" value="1"/>
</dbReference>
<dbReference type="InterPro" id="IPR050393">
    <property type="entry name" value="MFP_Efflux_Pump"/>
</dbReference>
<dbReference type="InterPro" id="IPR029016">
    <property type="entry name" value="GAF-like_dom_sf"/>
</dbReference>